<dbReference type="InterPro" id="IPR000873">
    <property type="entry name" value="AMP-dep_synth/lig_dom"/>
</dbReference>
<evidence type="ECO:0000313" key="3">
    <source>
        <dbReference type="EMBL" id="TRY19994.1"/>
    </source>
</evidence>
<dbReference type="InterPro" id="IPR045851">
    <property type="entry name" value="AMP-bd_C_sf"/>
</dbReference>
<evidence type="ECO:0000259" key="2">
    <source>
        <dbReference type="Pfam" id="PF13193"/>
    </source>
</evidence>
<dbReference type="Pfam" id="PF00501">
    <property type="entry name" value="AMP-binding"/>
    <property type="match status" value="1"/>
</dbReference>
<dbReference type="PROSITE" id="PS00455">
    <property type="entry name" value="AMP_BINDING"/>
    <property type="match status" value="1"/>
</dbReference>
<keyword evidence="4" id="KW-1185">Reference proteome</keyword>
<evidence type="ECO:0000313" key="4">
    <source>
        <dbReference type="Proteomes" id="UP000317638"/>
    </source>
</evidence>
<name>A0A553K5K3_9ACTN</name>
<dbReference type="Proteomes" id="UP000317638">
    <property type="component" value="Unassembled WGS sequence"/>
</dbReference>
<feature type="domain" description="AMP-binding enzyme C-terminal" evidence="2">
    <location>
        <begin position="272"/>
        <end position="329"/>
    </location>
</feature>
<dbReference type="SUPFAM" id="SSF56801">
    <property type="entry name" value="Acetyl-CoA synthetase-like"/>
    <property type="match status" value="1"/>
</dbReference>
<dbReference type="PANTHER" id="PTHR43767:SF1">
    <property type="entry name" value="NONRIBOSOMAL PEPTIDE SYNTHASE PES1 (EUROFUNG)-RELATED"/>
    <property type="match status" value="1"/>
</dbReference>
<reference evidence="3 4" key="1">
    <citation type="submission" date="2019-07" db="EMBL/GenBank/DDBJ databases">
        <authorList>
            <person name="Zhou L.-Y."/>
        </authorList>
    </citation>
    <scope>NUCLEOTIDE SEQUENCE [LARGE SCALE GENOMIC DNA]</scope>
    <source>
        <strain evidence="3 4">YIM 101269</strain>
    </source>
</reference>
<proteinExistence type="predicted"/>
<dbReference type="RefSeq" id="WP_143937078.1">
    <property type="nucleotide sequence ID" value="NZ_VKKG01000001.1"/>
</dbReference>
<organism evidence="3 4">
    <name type="scientific">Tessaracoccus rhinocerotis</name>
    <dbReference type="NCBI Taxonomy" id="1689449"/>
    <lineage>
        <taxon>Bacteria</taxon>
        <taxon>Bacillati</taxon>
        <taxon>Actinomycetota</taxon>
        <taxon>Actinomycetes</taxon>
        <taxon>Propionibacteriales</taxon>
        <taxon>Propionibacteriaceae</taxon>
        <taxon>Tessaracoccus</taxon>
    </lineage>
</organism>
<dbReference type="PANTHER" id="PTHR43767">
    <property type="entry name" value="LONG-CHAIN-FATTY-ACID--COA LIGASE"/>
    <property type="match status" value="1"/>
</dbReference>
<dbReference type="Pfam" id="PF13193">
    <property type="entry name" value="AMP-binding_C"/>
    <property type="match status" value="1"/>
</dbReference>
<comment type="caution">
    <text evidence="3">The sequence shown here is derived from an EMBL/GenBank/DDBJ whole genome shotgun (WGS) entry which is preliminary data.</text>
</comment>
<dbReference type="InterPro" id="IPR042099">
    <property type="entry name" value="ANL_N_sf"/>
</dbReference>
<dbReference type="EMBL" id="VKKG01000001">
    <property type="protein sequence ID" value="TRY19994.1"/>
    <property type="molecule type" value="Genomic_DNA"/>
</dbReference>
<protein>
    <submittedName>
        <fullName evidence="3">AMP-binding protein</fullName>
    </submittedName>
</protein>
<dbReference type="GO" id="GO:0016878">
    <property type="term" value="F:acid-thiol ligase activity"/>
    <property type="evidence" value="ECO:0007669"/>
    <property type="project" value="UniProtKB-ARBA"/>
</dbReference>
<sequence>MEAAWAAGAVARMLEGGPALWLAPGVPPELPADVGAVVATSGSTGDSKPVVLSRTALRSAAASSQQRLGAPLTWHLALAPHYVAGLMVLVRSHAAGRSPVLGATDLSDARSTGEGDALSIVPTQLHRALRSATVTARLAGFDAVLVGGAALGRELRERAEAAGIRIIETYGMSETCGGCVWDGVPLPGVEVRIVPDARAPEGSGRIALGGQMLFDGYLGGEAPAGEFLTGDFGTFDGTHLVVGGRLDDVVITGGVNVDLGRIRRAVEAREPDAAVLAVPDEEWGVRIVLFATHGDLGAWRGALAADLPRSALPRQFVLVDSLPRTAGGKPDRSALLEWVQS</sequence>
<dbReference type="Gene3D" id="3.40.50.12780">
    <property type="entry name" value="N-terminal domain of ligase-like"/>
    <property type="match status" value="1"/>
</dbReference>
<dbReference type="Gene3D" id="3.30.300.30">
    <property type="match status" value="1"/>
</dbReference>
<gene>
    <name evidence="3" type="ORF">FOJ82_03730</name>
</gene>
<accession>A0A553K5K3</accession>
<evidence type="ECO:0000259" key="1">
    <source>
        <dbReference type="Pfam" id="PF00501"/>
    </source>
</evidence>
<dbReference type="InterPro" id="IPR025110">
    <property type="entry name" value="AMP-bd_C"/>
</dbReference>
<dbReference type="AlphaFoldDB" id="A0A553K5K3"/>
<dbReference type="InterPro" id="IPR050237">
    <property type="entry name" value="ATP-dep_AMP-bd_enzyme"/>
</dbReference>
<dbReference type="InterPro" id="IPR020845">
    <property type="entry name" value="AMP-binding_CS"/>
</dbReference>
<dbReference type="OrthoDB" id="9803968at2"/>
<feature type="domain" description="AMP-dependent synthetase/ligase" evidence="1">
    <location>
        <begin position="28"/>
        <end position="218"/>
    </location>
</feature>